<name>A0ABU7JTQ8_9NOCA</name>
<accession>A0ABU7JTQ8</accession>
<protein>
    <recommendedName>
        <fullName evidence="4">DUF3592 domain-containing protein</fullName>
    </recommendedName>
</protein>
<dbReference type="EMBL" id="JAUZMZ010000081">
    <property type="protein sequence ID" value="MEE2033411.1"/>
    <property type="molecule type" value="Genomic_DNA"/>
</dbReference>
<dbReference type="Proteomes" id="UP001331936">
    <property type="component" value="Unassembled WGS sequence"/>
</dbReference>
<sequence>MNHRRIAVTVAFITVGYLVVLSLWLGLFFEHSAEGTEGFQVIFLVALYGSALGLGMMLAGRPSRSERKIEREGFEGWATILSATPVGPIGGSRQLTELDLAFTVPGSESYRGLVRYEVPARDVPRFAPGNIVTVFVDPDNRDRILLCP</sequence>
<proteinExistence type="predicted"/>
<reference evidence="2 3" key="1">
    <citation type="submission" date="2023-08" db="EMBL/GenBank/DDBJ databases">
        <authorList>
            <person name="Girao M."/>
            <person name="Carvalho M.F."/>
        </authorList>
    </citation>
    <scope>NUCLEOTIDE SEQUENCE [LARGE SCALE GENOMIC DNA]</scope>
    <source>
        <strain evidence="2 3">CC-R104</strain>
    </source>
</reference>
<evidence type="ECO:0008006" key="4">
    <source>
        <dbReference type="Google" id="ProtNLM"/>
    </source>
</evidence>
<dbReference type="RefSeq" id="WP_330152816.1">
    <property type="nucleotide sequence ID" value="NZ_JAUZMZ010000081.1"/>
</dbReference>
<keyword evidence="1" id="KW-1133">Transmembrane helix</keyword>
<organism evidence="2 3">
    <name type="scientific">Rhodococcus chondri</name>
    <dbReference type="NCBI Taxonomy" id="3065941"/>
    <lineage>
        <taxon>Bacteria</taxon>
        <taxon>Bacillati</taxon>
        <taxon>Actinomycetota</taxon>
        <taxon>Actinomycetes</taxon>
        <taxon>Mycobacteriales</taxon>
        <taxon>Nocardiaceae</taxon>
        <taxon>Rhodococcus</taxon>
    </lineage>
</organism>
<evidence type="ECO:0000313" key="2">
    <source>
        <dbReference type="EMBL" id="MEE2033411.1"/>
    </source>
</evidence>
<keyword evidence="1" id="KW-0812">Transmembrane</keyword>
<keyword evidence="3" id="KW-1185">Reference proteome</keyword>
<feature type="transmembrane region" description="Helical" evidence="1">
    <location>
        <begin position="7"/>
        <end position="29"/>
    </location>
</feature>
<keyword evidence="1" id="KW-0472">Membrane</keyword>
<gene>
    <name evidence="2" type="ORF">Q8814_15015</name>
</gene>
<evidence type="ECO:0000313" key="3">
    <source>
        <dbReference type="Proteomes" id="UP001331936"/>
    </source>
</evidence>
<feature type="transmembrane region" description="Helical" evidence="1">
    <location>
        <begin position="41"/>
        <end position="59"/>
    </location>
</feature>
<comment type="caution">
    <text evidence="2">The sequence shown here is derived from an EMBL/GenBank/DDBJ whole genome shotgun (WGS) entry which is preliminary data.</text>
</comment>
<evidence type="ECO:0000256" key="1">
    <source>
        <dbReference type="SAM" id="Phobius"/>
    </source>
</evidence>